<dbReference type="InterPro" id="IPR038071">
    <property type="entry name" value="UROD/MetE-like_sf"/>
</dbReference>
<name>A0A133V9V0_9EURY</name>
<feature type="non-terminal residue" evidence="2">
    <location>
        <position position="1"/>
    </location>
</feature>
<evidence type="ECO:0000259" key="1">
    <source>
        <dbReference type="Pfam" id="PF01717"/>
    </source>
</evidence>
<dbReference type="GO" id="GO:0008270">
    <property type="term" value="F:zinc ion binding"/>
    <property type="evidence" value="ECO:0007669"/>
    <property type="project" value="InterPro"/>
</dbReference>
<dbReference type="Proteomes" id="UP000070565">
    <property type="component" value="Unassembled WGS sequence"/>
</dbReference>
<dbReference type="GO" id="GO:0003871">
    <property type="term" value="F:5-methyltetrahydropteroyltriglutamate-homocysteine S-methyltransferase activity"/>
    <property type="evidence" value="ECO:0007669"/>
    <property type="project" value="InterPro"/>
</dbReference>
<dbReference type="GO" id="GO:0009086">
    <property type="term" value="P:methionine biosynthetic process"/>
    <property type="evidence" value="ECO:0007669"/>
    <property type="project" value="InterPro"/>
</dbReference>
<dbReference type="EMBL" id="LHXZ01000025">
    <property type="protein sequence ID" value="KXB03211.1"/>
    <property type="molecule type" value="Genomic_DNA"/>
</dbReference>
<feature type="domain" description="Cobalamin-independent methionine synthase MetE C-terminal/archaeal" evidence="1">
    <location>
        <begin position="7"/>
        <end position="149"/>
    </location>
</feature>
<dbReference type="Gene3D" id="3.20.20.210">
    <property type="match status" value="1"/>
</dbReference>
<protein>
    <recommendedName>
        <fullName evidence="1">Cobalamin-independent methionine synthase MetE C-terminal/archaeal domain-containing protein</fullName>
    </recommendedName>
</protein>
<evidence type="ECO:0000313" key="3">
    <source>
        <dbReference type="Proteomes" id="UP000070565"/>
    </source>
</evidence>
<dbReference type="Pfam" id="PF01717">
    <property type="entry name" value="Meth_synt_2"/>
    <property type="match status" value="1"/>
</dbReference>
<comment type="caution">
    <text evidence="2">The sequence shown here is derived from an EMBL/GenBank/DDBJ whole genome shotgun (WGS) entry which is preliminary data.</text>
</comment>
<sequence length="158" mass="17923">EIKAEEIQVDEPAILQNPDDMGILLENTQKIAEAAGRSRLLFHVYFGDSTPVYDDMQELPVDGLGLDFTYSPELPDKIEREGSEKELGLGLIDARNTKLESSEDIVPLLERLVPRVEGERAYLNPSCGIEYLPREKAFEKLRNMVEIAREFRMRGGRS</sequence>
<accession>A0A133V9V0</accession>
<reference evidence="2 3" key="1">
    <citation type="journal article" date="2016" name="Sci. Rep.">
        <title>Metabolic traits of an uncultured archaeal lineage -MSBL1- from brine pools of the Red Sea.</title>
        <authorList>
            <person name="Mwirichia R."/>
            <person name="Alam I."/>
            <person name="Rashid M."/>
            <person name="Vinu M."/>
            <person name="Ba-Alawi W."/>
            <person name="Anthony Kamau A."/>
            <person name="Kamanda Ngugi D."/>
            <person name="Goker M."/>
            <person name="Klenk H.P."/>
            <person name="Bajic V."/>
            <person name="Stingl U."/>
        </authorList>
    </citation>
    <scope>NUCLEOTIDE SEQUENCE [LARGE SCALE GENOMIC DNA]</scope>
    <source>
        <strain evidence="2">SCGC-AAA261F19</strain>
    </source>
</reference>
<organism evidence="2 3">
    <name type="scientific">candidate division MSBL1 archaeon SCGC-AAA261F19</name>
    <dbReference type="NCBI Taxonomy" id="1698275"/>
    <lineage>
        <taxon>Archaea</taxon>
        <taxon>Methanobacteriati</taxon>
        <taxon>Methanobacteriota</taxon>
        <taxon>candidate division MSBL1</taxon>
    </lineage>
</organism>
<gene>
    <name evidence="2" type="ORF">AKJ45_02235</name>
</gene>
<keyword evidence="3" id="KW-1185">Reference proteome</keyword>
<dbReference type="SUPFAM" id="SSF51726">
    <property type="entry name" value="UROD/MetE-like"/>
    <property type="match status" value="1"/>
</dbReference>
<evidence type="ECO:0000313" key="2">
    <source>
        <dbReference type="EMBL" id="KXB03211.1"/>
    </source>
</evidence>
<dbReference type="InterPro" id="IPR002629">
    <property type="entry name" value="Met_Synth_C/arc"/>
</dbReference>
<proteinExistence type="predicted"/>
<dbReference type="AlphaFoldDB" id="A0A133V9V0"/>